<protein>
    <recommendedName>
        <fullName evidence="2">NADH:ubiquinone reductase (non-electrogenic)</fullName>
        <ecNumber evidence="2">1.6.5.9</ecNumber>
    </recommendedName>
</protein>
<keyword evidence="3" id="KW-0285">Flavoprotein</keyword>
<feature type="domain" description="FAD/NAD(P)-binding" evidence="8">
    <location>
        <begin position="6"/>
        <end position="321"/>
    </location>
</feature>
<evidence type="ECO:0000256" key="4">
    <source>
        <dbReference type="ARBA" id="ARBA00022827"/>
    </source>
</evidence>
<evidence type="ECO:0000256" key="3">
    <source>
        <dbReference type="ARBA" id="ARBA00022630"/>
    </source>
</evidence>
<evidence type="ECO:0000256" key="6">
    <source>
        <dbReference type="ARBA" id="ARBA00023027"/>
    </source>
</evidence>
<evidence type="ECO:0000256" key="2">
    <source>
        <dbReference type="ARBA" id="ARBA00012637"/>
    </source>
</evidence>
<accession>A0A1R1EMK8</accession>
<dbReference type="PANTHER" id="PTHR43706">
    <property type="entry name" value="NADH DEHYDROGENASE"/>
    <property type="match status" value="1"/>
</dbReference>
<dbReference type="Proteomes" id="UP000187172">
    <property type="component" value="Unassembled WGS sequence"/>
</dbReference>
<dbReference type="EMBL" id="MRTP01000005">
    <property type="protein sequence ID" value="OMF53083.1"/>
    <property type="molecule type" value="Genomic_DNA"/>
</dbReference>
<keyword evidence="4" id="KW-0274">FAD</keyword>
<comment type="similarity">
    <text evidence="1">Belongs to the NADH dehydrogenase family.</text>
</comment>
<evidence type="ECO:0000256" key="5">
    <source>
        <dbReference type="ARBA" id="ARBA00023002"/>
    </source>
</evidence>
<keyword evidence="10" id="KW-1185">Reference proteome</keyword>
<dbReference type="Pfam" id="PF07992">
    <property type="entry name" value="Pyr_redox_2"/>
    <property type="match status" value="1"/>
</dbReference>
<dbReference type="InterPro" id="IPR036188">
    <property type="entry name" value="FAD/NAD-bd_sf"/>
</dbReference>
<dbReference type="AlphaFoldDB" id="A0A1R1EMK8"/>
<evidence type="ECO:0000256" key="1">
    <source>
        <dbReference type="ARBA" id="ARBA00005272"/>
    </source>
</evidence>
<dbReference type="SUPFAM" id="SSF51905">
    <property type="entry name" value="FAD/NAD(P)-binding domain"/>
    <property type="match status" value="1"/>
</dbReference>
<dbReference type="PRINTS" id="PR00368">
    <property type="entry name" value="FADPNR"/>
</dbReference>
<gene>
    <name evidence="9" type="ORF">BK138_19420</name>
</gene>
<dbReference type="GO" id="GO:0050136">
    <property type="term" value="F:NADH dehydrogenase (quinone) (non-electrogenic) activity"/>
    <property type="evidence" value="ECO:0007669"/>
    <property type="project" value="UniProtKB-EC"/>
</dbReference>
<dbReference type="EC" id="1.6.5.9" evidence="2"/>
<dbReference type="RefSeq" id="WP_076172109.1">
    <property type="nucleotide sequence ID" value="NZ_MRTP01000005.1"/>
</dbReference>
<dbReference type="STRING" id="297318.BK138_19420"/>
<comment type="catalytic activity">
    <reaction evidence="7">
        <text>a quinone + NADH + H(+) = a quinol + NAD(+)</text>
        <dbReference type="Rhea" id="RHEA:46160"/>
        <dbReference type="ChEBI" id="CHEBI:15378"/>
        <dbReference type="ChEBI" id="CHEBI:24646"/>
        <dbReference type="ChEBI" id="CHEBI:57540"/>
        <dbReference type="ChEBI" id="CHEBI:57945"/>
        <dbReference type="ChEBI" id="CHEBI:132124"/>
        <dbReference type="EC" id="1.6.5.9"/>
    </reaction>
</comment>
<keyword evidence="6" id="KW-0520">NAD</keyword>
<evidence type="ECO:0000313" key="10">
    <source>
        <dbReference type="Proteomes" id="UP000187172"/>
    </source>
</evidence>
<dbReference type="Gene3D" id="3.50.50.100">
    <property type="match status" value="1"/>
</dbReference>
<name>A0A1R1EMK8_9BACL</name>
<dbReference type="InterPro" id="IPR045024">
    <property type="entry name" value="NDH-2"/>
</dbReference>
<keyword evidence="5" id="KW-0560">Oxidoreductase</keyword>
<dbReference type="PANTHER" id="PTHR43706:SF47">
    <property type="entry name" value="EXTERNAL NADH-UBIQUINONE OXIDOREDUCTASE 1, MITOCHONDRIAL-RELATED"/>
    <property type="match status" value="1"/>
</dbReference>
<evidence type="ECO:0000256" key="7">
    <source>
        <dbReference type="ARBA" id="ARBA00047599"/>
    </source>
</evidence>
<dbReference type="InterPro" id="IPR023753">
    <property type="entry name" value="FAD/NAD-binding_dom"/>
</dbReference>
<comment type="caution">
    <text evidence="9">The sequence shown here is derived from an EMBL/GenBank/DDBJ whole genome shotgun (WGS) entry which is preliminary data.</text>
</comment>
<proteinExistence type="inferred from homology"/>
<evidence type="ECO:0000259" key="8">
    <source>
        <dbReference type="Pfam" id="PF07992"/>
    </source>
</evidence>
<sequence length="393" mass="42322">MEKLTCVVVGGGYAGINAVKALQKSLKGAGRELRLILINKDPYHLRKVLLFKPAALQEDIAVPLRQLFPEGEGVELVQGEVTRVDFDARQLIYSRSEGGDARLGYDILVMAAGSMVRRPQPDQGGIALTSPESAEQIRRMWKQNLREAASASAEERAKLLTFAVAGGGISGIETSAELAHAIRADAEGLGLNPADIRVYLVNAEERLFAQGPAKVSRKLEGLLAGEGVTTLHRRKVLRERGGVIALSDGSEISAGLCVWTLGIVPNPRLSSMGFPITVEGKVVVDASYRVEGKPGVYSIGDCAQIVDPETGRADSMTCKEAGAQANRLGQVVAADVEGRPAPVHKGYMDVFCFGLGPAKGMVWTRQWGLDMIIQGRLGWNIRKFTWDHASLLK</sequence>
<evidence type="ECO:0000313" key="9">
    <source>
        <dbReference type="EMBL" id="OMF53083.1"/>
    </source>
</evidence>
<organism evidence="9 10">
    <name type="scientific">Paenibacillus rhizosphaerae</name>
    <dbReference type="NCBI Taxonomy" id="297318"/>
    <lineage>
        <taxon>Bacteria</taxon>
        <taxon>Bacillati</taxon>
        <taxon>Bacillota</taxon>
        <taxon>Bacilli</taxon>
        <taxon>Bacillales</taxon>
        <taxon>Paenibacillaceae</taxon>
        <taxon>Paenibacillus</taxon>
    </lineage>
</organism>
<reference evidence="9 10" key="1">
    <citation type="submission" date="2016-11" db="EMBL/GenBank/DDBJ databases">
        <title>Paenibacillus species isolates.</title>
        <authorList>
            <person name="Beno S.M."/>
        </authorList>
    </citation>
    <scope>NUCLEOTIDE SEQUENCE [LARGE SCALE GENOMIC DNA]</scope>
    <source>
        <strain evidence="9 10">FSL R5-0378</strain>
    </source>
</reference>